<dbReference type="Gene3D" id="3.40.50.300">
    <property type="entry name" value="P-loop containing nucleotide triphosphate hydrolases"/>
    <property type="match status" value="1"/>
</dbReference>
<evidence type="ECO:0000256" key="2">
    <source>
        <dbReference type="ARBA" id="ARBA00022741"/>
    </source>
</evidence>
<protein>
    <submittedName>
        <fullName evidence="9">Uncharacterized protein</fullName>
    </submittedName>
</protein>
<dbReference type="PANTHER" id="PTHR45782:SF4">
    <property type="entry name" value="MITOCHONDRIAL RIBOSOME-ASSOCIATED GTPASE 1"/>
    <property type="match status" value="1"/>
</dbReference>
<keyword evidence="1" id="KW-0479">Metal-binding</keyword>
<gene>
    <name evidence="9" type="ORF">SeMB42_g04562</name>
</gene>
<dbReference type="InterPro" id="IPR023179">
    <property type="entry name" value="GTP-bd_ortho_bundle_sf"/>
</dbReference>
<dbReference type="Proteomes" id="UP000317494">
    <property type="component" value="Unassembled WGS sequence"/>
</dbReference>
<feature type="compositionally biased region" description="Basic residues" evidence="6">
    <location>
        <begin position="394"/>
        <end position="403"/>
    </location>
</feature>
<dbReference type="PANTHER" id="PTHR45782">
    <property type="entry name" value="MITOCHONDRIAL RIBOSOME-ASSOCIATED GTPASE 1"/>
    <property type="match status" value="1"/>
</dbReference>
<dbReference type="Pfam" id="PF01926">
    <property type="entry name" value="MMR_HSR1"/>
    <property type="match status" value="1"/>
</dbReference>
<dbReference type="GO" id="GO:0003924">
    <property type="term" value="F:GTPase activity"/>
    <property type="evidence" value="ECO:0007669"/>
    <property type="project" value="TreeGrafter"/>
</dbReference>
<dbReference type="PROSITE" id="PS51721">
    <property type="entry name" value="G_CP"/>
    <property type="match status" value="1"/>
</dbReference>
<evidence type="ECO:0000259" key="8">
    <source>
        <dbReference type="PROSITE" id="PS51721"/>
    </source>
</evidence>
<dbReference type="STRING" id="286115.A0A507CXJ5"/>
<keyword evidence="10" id="KW-1185">Reference proteome</keyword>
<dbReference type="Pfam" id="PF12906">
    <property type="entry name" value="RINGv"/>
    <property type="match status" value="1"/>
</dbReference>
<feature type="compositionally biased region" description="Low complexity" evidence="6">
    <location>
        <begin position="23"/>
        <end position="38"/>
    </location>
</feature>
<feature type="domain" description="CP-type G" evidence="8">
    <location>
        <begin position="76"/>
        <end position="244"/>
    </location>
</feature>
<organism evidence="9 10">
    <name type="scientific">Synchytrium endobioticum</name>
    <dbReference type="NCBI Taxonomy" id="286115"/>
    <lineage>
        <taxon>Eukaryota</taxon>
        <taxon>Fungi</taxon>
        <taxon>Fungi incertae sedis</taxon>
        <taxon>Chytridiomycota</taxon>
        <taxon>Chytridiomycota incertae sedis</taxon>
        <taxon>Chytridiomycetes</taxon>
        <taxon>Synchytriales</taxon>
        <taxon>Synchytriaceae</taxon>
        <taxon>Synchytrium</taxon>
    </lineage>
</organism>
<dbReference type="GO" id="GO:0032543">
    <property type="term" value="P:mitochondrial translation"/>
    <property type="evidence" value="ECO:0007669"/>
    <property type="project" value="TreeGrafter"/>
</dbReference>
<keyword evidence="5" id="KW-0342">GTP-binding</keyword>
<feature type="domain" description="RING-CH-type" evidence="7">
    <location>
        <begin position="39"/>
        <end position="108"/>
    </location>
</feature>
<dbReference type="InterPro" id="IPR006073">
    <property type="entry name" value="GTP-bd"/>
</dbReference>
<proteinExistence type="predicted"/>
<evidence type="ECO:0000256" key="4">
    <source>
        <dbReference type="ARBA" id="ARBA00022833"/>
    </source>
</evidence>
<dbReference type="InterPro" id="IPR013083">
    <property type="entry name" value="Znf_RING/FYVE/PHD"/>
</dbReference>
<dbReference type="VEuPathDB" id="FungiDB:SeMB42_g04562"/>
<dbReference type="Gene3D" id="1.10.1580.10">
    <property type="match status" value="1"/>
</dbReference>
<accession>A0A507CXJ5</accession>
<dbReference type="GO" id="GO:0005739">
    <property type="term" value="C:mitochondrion"/>
    <property type="evidence" value="ECO:0007669"/>
    <property type="project" value="TreeGrafter"/>
</dbReference>
<dbReference type="GO" id="GO:0008270">
    <property type="term" value="F:zinc ion binding"/>
    <property type="evidence" value="ECO:0007669"/>
    <property type="project" value="UniProtKB-KW"/>
</dbReference>
<dbReference type="SMART" id="SM00744">
    <property type="entry name" value="RINGv"/>
    <property type="match status" value="1"/>
</dbReference>
<evidence type="ECO:0000313" key="10">
    <source>
        <dbReference type="Proteomes" id="UP000317494"/>
    </source>
</evidence>
<dbReference type="GO" id="GO:0005525">
    <property type="term" value="F:GTP binding"/>
    <property type="evidence" value="ECO:0007669"/>
    <property type="project" value="UniProtKB-KW"/>
</dbReference>
<dbReference type="Gene3D" id="3.30.40.10">
    <property type="entry name" value="Zinc/RING finger domain, C3HC4 (zinc finger)"/>
    <property type="match status" value="1"/>
</dbReference>
<dbReference type="CDD" id="cd16495">
    <property type="entry name" value="RING_CH-C4HC3_MARCH"/>
    <property type="match status" value="1"/>
</dbReference>
<keyword evidence="2" id="KW-0547">Nucleotide-binding</keyword>
<dbReference type="SUPFAM" id="SSF57850">
    <property type="entry name" value="RING/U-box"/>
    <property type="match status" value="1"/>
</dbReference>
<dbReference type="SUPFAM" id="SSF52540">
    <property type="entry name" value="P-loop containing nucleoside triphosphate hydrolases"/>
    <property type="match status" value="1"/>
</dbReference>
<sequence>MPSEAVIARIAVPIMDTPPHPPAYANDAADDTNATTTPQSTDASRQCRICYGGQEDVPTVGRLISPCRCRGTMKYVHLELRHTLFNVDVVVEVRDARIPFSSANLRLDEALLGLDRLVVFNKSDLASKNLQQNLQNTVLRHSGSSALFTNASKYRGVSQILNYAVEKANRDPSLYPYLSMMVVGLPNVGKSSLINALRYIGLKRDNRVAAVAPHAGVTRAIQNKVKIYEDPAIYLVDTPGVIDPHVIDPIQGLKIALTGGTKDSATIMLDVADYLLFRLNQSKPNQTKYVSLLNLPAPIDDIHLVLGAVAKSYNCRADTSPRGLAIPIEQVTEWDLDRAALKFVTLFRKGALGSMTLDDCTDAGMRRWFEEKADKIVNAKPLGAQNGGENDRERRHKRKRTKKTLSDEKPVAVDTFVNY</sequence>
<dbReference type="CDD" id="cd01856">
    <property type="entry name" value="YlqF"/>
    <property type="match status" value="1"/>
</dbReference>
<evidence type="ECO:0000256" key="3">
    <source>
        <dbReference type="ARBA" id="ARBA00022771"/>
    </source>
</evidence>
<dbReference type="PROSITE" id="PS51292">
    <property type="entry name" value="ZF_RING_CH"/>
    <property type="match status" value="1"/>
</dbReference>
<evidence type="ECO:0000256" key="6">
    <source>
        <dbReference type="SAM" id="MobiDB-lite"/>
    </source>
</evidence>
<dbReference type="InterPro" id="IPR027417">
    <property type="entry name" value="P-loop_NTPase"/>
</dbReference>
<reference evidence="9 10" key="1">
    <citation type="journal article" date="2019" name="Sci. Rep.">
        <title>Comparative genomics of chytrid fungi reveal insights into the obligate biotrophic and pathogenic lifestyle of Synchytrium endobioticum.</title>
        <authorList>
            <person name="van de Vossenberg B.T.L.H."/>
            <person name="Warris S."/>
            <person name="Nguyen H.D.T."/>
            <person name="van Gent-Pelzer M.P.E."/>
            <person name="Joly D.L."/>
            <person name="van de Geest H.C."/>
            <person name="Bonants P.J.M."/>
            <person name="Smith D.S."/>
            <person name="Levesque C.A."/>
            <person name="van der Lee T.A.J."/>
        </authorList>
    </citation>
    <scope>NUCLEOTIDE SEQUENCE [LARGE SCALE GENOMIC DNA]</scope>
    <source>
        <strain evidence="9 10">MB42</strain>
    </source>
</reference>
<name>A0A507CXJ5_9FUNG</name>
<evidence type="ECO:0000313" key="9">
    <source>
        <dbReference type="EMBL" id="TPX43845.1"/>
    </source>
</evidence>
<evidence type="ECO:0000256" key="1">
    <source>
        <dbReference type="ARBA" id="ARBA00022723"/>
    </source>
</evidence>
<evidence type="ECO:0000256" key="5">
    <source>
        <dbReference type="ARBA" id="ARBA00023134"/>
    </source>
</evidence>
<evidence type="ECO:0000259" key="7">
    <source>
        <dbReference type="PROSITE" id="PS51292"/>
    </source>
</evidence>
<feature type="region of interest" description="Disordered" evidence="6">
    <location>
        <begin position="379"/>
        <end position="407"/>
    </location>
</feature>
<feature type="region of interest" description="Disordered" evidence="6">
    <location>
        <begin position="18"/>
        <end position="43"/>
    </location>
</feature>
<dbReference type="AlphaFoldDB" id="A0A507CXJ5"/>
<keyword evidence="4" id="KW-0862">Zinc</keyword>
<dbReference type="InterPro" id="IPR030378">
    <property type="entry name" value="G_CP_dom"/>
</dbReference>
<dbReference type="InterPro" id="IPR011016">
    <property type="entry name" value="Znf_RING-CH"/>
</dbReference>
<dbReference type="EMBL" id="QEAN01000187">
    <property type="protein sequence ID" value="TPX43845.1"/>
    <property type="molecule type" value="Genomic_DNA"/>
</dbReference>
<comment type="caution">
    <text evidence="9">The sequence shown here is derived from an EMBL/GenBank/DDBJ whole genome shotgun (WGS) entry which is preliminary data.</text>
</comment>
<keyword evidence="3" id="KW-0863">Zinc-finger</keyword>